<proteinExistence type="predicted"/>
<comment type="caution">
    <text evidence="1">The sequence shown here is derived from an EMBL/GenBank/DDBJ whole genome shotgun (WGS) entry which is preliminary data.</text>
</comment>
<evidence type="ECO:0000313" key="2">
    <source>
        <dbReference type="Proteomes" id="UP000760494"/>
    </source>
</evidence>
<organism evidence="1 2">
    <name type="scientific">Fusarium fujikuroi</name>
    <name type="common">Bakanae and foot rot disease fungus</name>
    <name type="synonym">Gibberella fujikuroi</name>
    <dbReference type="NCBI Taxonomy" id="5127"/>
    <lineage>
        <taxon>Eukaryota</taxon>
        <taxon>Fungi</taxon>
        <taxon>Dikarya</taxon>
        <taxon>Ascomycota</taxon>
        <taxon>Pezizomycotina</taxon>
        <taxon>Sordariomycetes</taxon>
        <taxon>Hypocreomycetidae</taxon>
        <taxon>Hypocreales</taxon>
        <taxon>Nectriaceae</taxon>
        <taxon>Fusarium</taxon>
        <taxon>Fusarium fujikuroi species complex</taxon>
    </lineage>
</organism>
<dbReference type="Proteomes" id="UP000760494">
    <property type="component" value="Unassembled WGS sequence"/>
</dbReference>
<name>A0A2H3R9Y2_FUSFU</name>
<dbReference type="EMBL" id="CABFJX010000367">
    <property type="protein sequence ID" value="VTT72974.1"/>
    <property type="molecule type" value="Genomic_DNA"/>
</dbReference>
<protein>
    <submittedName>
        <fullName evidence="1">Uncharacterized protein</fullName>
    </submittedName>
</protein>
<evidence type="ECO:0000313" key="1">
    <source>
        <dbReference type="EMBL" id="VTT72974.1"/>
    </source>
</evidence>
<dbReference type="AlphaFoldDB" id="A0A2H3R9Y2"/>
<gene>
    <name evidence="1" type="ORF">C2S_8812</name>
</gene>
<sequence length="392" mass="44617">MDLPIARHRALKIPSELYEELTSWCNNPEIHHSATFTSLKWRELLLTQKFEEIHLRDTQERLDGVLRAFNCYQDDTTINIARVNIKFASFIVESAPLETDSPASNAGNDGNSVCDSLPNRLAAALYKLSGIRHLTLDLEGLNEDQLKDLTNQMSIGRLVWPRLKVLKIRGTADVVKMIMSHCDPDALSGLHTYTWIDSDIFEKARSLTGLSRLHLYYDKANLSQPTTWACTEKQLWDGLVRLTPKLNCLILRESEVKIEGQLWSLEHIFVLKTGIKNIIDGAQTLGLQYLALTMDIRRFAAPLIRAYMQIKVSHSNELEWDEVQAWYELIIKTIMQVAHLKEVWIFSQAGVVFKGGRPPRKESRPGQICTSVVKLDVAMEEDGFPFGITEDL</sequence>
<accession>A0A2H3R9Y2</accession>
<reference evidence="1" key="1">
    <citation type="submission" date="2019-05" db="EMBL/GenBank/DDBJ databases">
        <authorList>
            <person name="Piombo E."/>
        </authorList>
    </citation>
    <scope>NUCLEOTIDE SEQUENCE</scope>
    <source>
        <strain evidence="1">C2S</strain>
    </source>
</reference>